<dbReference type="STRING" id="326474.AWB65_06519"/>
<name>A0A158JEZ8_9BURK</name>
<dbReference type="RefSeq" id="WP_200821860.1">
    <property type="nucleotide sequence ID" value="NZ_FCNW02000089.1"/>
</dbReference>
<dbReference type="InterPro" id="IPR025737">
    <property type="entry name" value="FApF"/>
</dbReference>
<proteinExistence type="predicted"/>
<organism evidence="1 2">
    <name type="scientific">Caballeronia humi</name>
    <dbReference type="NCBI Taxonomy" id="326474"/>
    <lineage>
        <taxon>Bacteria</taxon>
        <taxon>Pseudomonadati</taxon>
        <taxon>Pseudomonadota</taxon>
        <taxon>Betaproteobacteria</taxon>
        <taxon>Burkholderiales</taxon>
        <taxon>Burkholderiaceae</taxon>
        <taxon>Caballeronia</taxon>
    </lineage>
</organism>
<dbReference type="Pfam" id="PF13557">
    <property type="entry name" value="Phenol_MetA_deg"/>
    <property type="match status" value="1"/>
</dbReference>
<evidence type="ECO:0000313" key="1">
    <source>
        <dbReference type="EMBL" id="SAL67458.1"/>
    </source>
</evidence>
<sequence>MKWEPYCRLISATIGVISAANALGYDEPQVNLGLTSYLDGAPPAGPGLYIEEYLQYYAADRLNDNNGNKLPLPRQKVDMVSSVTQFLYLSPTRFLGGNPGFDLLLPAMLGHDIDDGLNNAVLKGQSGVGDVIFGPLLQFGPYVGPNGPMFSHRFELDVSAPTGSYDHNNAVSPGNHFWSINPYWAGTFWLTPKLTASVRFHYLWNSRNSEPNASFGPGVTSTQAGQALHANFAIEYTITPTLRLGANAYWFNQISDTKVNGSDAAGRRERVWAIGPGMLYSFSKDDHLFLNAYFEQGARNRSEGNRFVARYVHHF</sequence>
<reference evidence="1" key="1">
    <citation type="submission" date="2016-01" db="EMBL/GenBank/DDBJ databases">
        <authorList>
            <person name="Peeters C."/>
        </authorList>
    </citation>
    <scope>NUCLEOTIDE SEQUENCE [LARGE SCALE GENOMIC DNA]</scope>
    <source>
        <strain evidence="1">LMG 22934</strain>
    </source>
</reference>
<evidence type="ECO:0000313" key="2">
    <source>
        <dbReference type="Proteomes" id="UP000054977"/>
    </source>
</evidence>
<keyword evidence="2" id="KW-1185">Reference proteome</keyword>
<accession>A0A158JEZ8</accession>
<comment type="caution">
    <text evidence="1">The sequence shown here is derived from an EMBL/GenBank/DDBJ whole genome shotgun (WGS) entry which is preliminary data.</text>
</comment>
<dbReference type="Proteomes" id="UP000054977">
    <property type="component" value="Unassembled WGS sequence"/>
</dbReference>
<dbReference type="EMBL" id="FCNW02000089">
    <property type="protein sequence ID" value="SAL67458.1"/>
    <property type="molecule type" value="Genomic_DNA"/>
</dbReference>
<dbReference type="AlphaFoldDB" id="A0A158JEZ8"/>
<protein>
    <submittedName>
        <fullName evidence="1">Protein involved in meta-pathway of phenol degradation-like protein</fullName>
    </submittedName>
</protein>
<gene>
    <name evidence="1" type="ORF">AWB65_06519</name>
</gene>